<proteinExistence type="predicted"/>
<dbReference type="EMBL" id="JAWDJW010000015">
    <property type="protein sequence ID" value="KAK3082052.1"/>
    <property type="molecule type" value="Genomic_DNA"/>
</dbReference>
<evidence type="ECO:0000313" key="2">
    <source>
        <dbReference type="Proteomes" id="UP001186974"/>
    </source>
</evidence>
<reference evidence="1" key="1">
    <citation type="submission" date="2024-09" db="EMBL/GenBank/DDBJ databases">
        <title>Black Yeasts Isolated from many extreme environments.</title>
        <authorList>
            <person name="Coleine C."/>
            <person name="Stajich J.E."/>
            <person name="Selbmann L."/>
        </authorList>
    </citation>
    <scope>NUCLEOTIDE SEQUENCE</scope>
    <source>
        <strain evidence="1">CCFEE 5737</strain>
    </source>
</reference>
<gene>
    <name evidence="1" type="ORF">LTS18_006235</name>
</gene>
<name>A0ACC3DZF8_9PEZI</name>
<dbReference type="Proteomes" id="UP001186974">
    <property type="component" value="Unassembled WGS sequence"/>
</dbReference>
<sequence>MNRRAASTELASGQSYPLESTTRPRSSHVPFEILLRDNDLAIVDNPPLYRDRAELERDASTFHHDHELANDVSAKAFIYGALLAQDEEYDSKEQGHNDEDQDGRDALDRDERDASGQGELDAPNQDKPNALDQDEWDALRQEKAPKLKE</sequence>
<evidence type="ECO:0000313" key="1">
    <source>
        <dbReference type="EMBL" id="KAK3082052.1"/>
    </source>
</evidence>
<organism evidence="1 2">
    <name type="scientific">Coniosporium uncinatum</name>
    <dbReference type="NCBI Taxonomy" id="93489"/>
    <lineage>
        <taxon>Eukaryota</taxon>
        <taxon>Fungi</taxon>
        <taxon>Dikarya</taxon>
        <taxon>Ascomycota</taxon>
        <taxon>Pezizomycotina</taxon>
        <taxon>Dothideomycetes</taxon>
        <taxon>Dothideomycetes incertae sedis</taxon>
        <taxon>Coniosporium</taxon>
    </lineage>
</organism>
<comment type="caution">
    <text evidence="1">The sequence shown here is derived from an EMBL/GenBank/DDBJ whole genome shotgun (WGS) entry which is preliminary data.</text>
</comment>
<protein>
    <submittedName>
        <fullName evidence="1">Uncharacterized protein</fullName>
    </submittedName>
</protein>
<accession>A0ACC3DZF8</accession>
<keyword evidence="2" id="KW-1185">Reference proteome</keyword>